<dbReference type="SUPFAM" id="SSF81653">
    <property type="entry name" value="Calcium ATPase, transduction domain A"/>
    <property type="match status" value="1"/>
</dbReference>
<evidence type="ECO:0000313" key="4">
    <source>
        <dbReference type="Proteomes" id="UP001432027"/>
    </source>
</evidence>
<evidence type="ECO:0000313" key="3">
    <source>
        <dbReference type="EMBL" id="GMS92276.1"/>
    </source>
</evidence>
<comment type="caution">
    <text evidence="3">The sequence shown here is derived from an EMBL/GenBank/DDBJ whole genome shotgun (WGS) entry which is preliminary data.</text>
</comment>
<dbReference type="GO" id="GO:0045332">
    <property type="term" value="P:phospholipid translocation"/>
    <property type="evidence" value="ECO:0007669"/>
    <property type="project" value="TreeGrafter"/>
</dbReference>
<keyword evidence="1" id="KW-0812">Transmembrane</keyword>
<evidence type="ECO:0000256" key="1">
    <source>
        <dbReference type="SAM" id="Phobius"/>
    </source>
</evidence>
<reference evidence="3" key="1">
    <citation type="submission" date="2023-10" db="EMBL/GenBank/DDBJ databases">
        <title>Genome assembly of Pristionchus species.</title>
        <authorList>
            <person name="Yoshida K."/>
            <person name="Sommer R.J."/>
        </authorList>
    </citation>
    <scope>NUCLEOTIDE SEQUENCE</scope>
    <source>
        <strain evidence="3">RS0144</strain>
    </source>
</reference>
<name>A0AAV5T9M1_9BILA</name>
<feature type="non-terminal residue" evidence="3">
    <location>
        <position position="1"/>
    </location>
</feature>
<accession>A0AAV5T9M1</accession>
<dbReference type="PANTHER" id="PTHR24092">
    <property type="entry name" value="PROBABLE PHOSPHOLIPID-TRANSPORTING ATPASE"/>
    <property type="match status" value="1"/>
</dbReference>
<proteinExistence type="predicted"/>
<dbReference type="Proteomes" id="UP001432027">
    <property type="component" value="Unassembled WGS sequence"/>
</dbReference>
<dbReference type="Gene3D" id="2.70.150.10">
    <property type="entry name" value="Calcium-transporting ATPase, cytoplasmic transduction domain A"/>
    <property type="match status" value="1"/>
</dbReference>
<sequence>LANIYFIFVLGVDCFPIFNATPIYISCLPVIFILLLTAVKDALEDMRRRRLDNKVNNATCHVWDKNANRFRKMMWKHILVGDIVHISNDEILPADILILRSSAEDGNAFVETSNLDGESNLKHKTVPNMFTDYCGEDLTLEDSFLKLRIASTLPSKDFNDMRGSMEMSGRSESFTSANTLLRGCRLKNTTFVEGIVIYAGHDTKAMLSSRRAPYKRSHAEQ</sequence>
<dbReference type="FunFam" id="2.70.150.10:FF:000054">
    <property type="entry name" value="Phospholipid-transporting ATPase"/>
    <property type="match status" value="1"/>
</dbReference>
<protein>
    <recommendedName>
        <fullName evidence="2">P-type ATPase A domain-containing protein</fullName>
    </recommendedName>
</protein>
<feature type="domain" description="P-type ATPase A" evidence="2">
    <location>
        <begin position="61"/>
        <end position="129"/>
    </location>
</feature>
<dbReference type="EMBL" id="BTSX01000004">
    <property type="protein sequence ID" value="GMS92276.1"/>
    <property type="molecule type" value="Genomic_DNA"/>
</dbReference>
<keyword evidence="1" id="KW-0472">Membrane</keyword>
<dbReference type="InterPro" id="IPR059000">
    <property type="entry name" value="ATPase_P-type_domA"/>
</dbReference>
<organism evidence="3 4">
    <name type="scientific">Pristionchus entomophagus</name>
    <dbReference type="NCBI Taxonomy" id="358040"/>
    <lineage>
        <taxon>Eukaryota</taxon>
        <taxon>Metazoa</taxon>
        <taxon>Ecdysozoa</taxon>
        <taxon>Nematoda</taxon>
        <taxon>Chromadorea</taxon>
        <taxon>Rhabditida</taxon>
        <taxon>Rhabditina</taxon>
        <taxon>Diplogasteromorpha</taxon>
        <taxon>Diplogasteroidea</taxon>
        <taxon>Neodiplogasteridae</taxon>
        <taxon>Pristionchus</taxon>
    </lineage>
</organism>
<feature type="non-terminal residue" evidence="3">
    <location>
        <position position="221"/>
    </location>
</feature>
<dbReference type="PANTHER" id="PTHR24092:SF218">
    <property type="entry name" value="PHOSPHOLIPID-TRANSPORTING ATPASE"/>
    <property type="match status" value="1"/>
</dbReference>
<gene>
    <name evidence="3" type="ORF">PENTCL1PPCAC_14452</name>
</gene>
<evidence type="ECO:0000259" key="2">
    <source>
        <dbReference type="Pfam" id="PF00122"/>
    </source>
</evidence>
<dbReference type="GO" id="GO:0140326">
    <property type="term" value="F:ATPase-coupled intramembrane lipid transporter activity"/>
    <property type="evidence" value="ECO:0007669"/>
    <property type="project" value="TreeGrafter"/>
</dbReference>
<feature type="transmembrane region" description="Helical" evidence="1">
    <location>
        <begin position="20"/>
        <end position="39"/>
    </location>
</feature>
<keyword evidence="4" id="KW-1185">Reference proteome</keyword>
<dbReference type="AlphaFoldDB" id="A0AAV5T9M1"/>
<dbReference type="InterPro" id="IPR008250">
    <property type="entry name" value="ATPase_P-typ_transduc_dom_A_sf"/>
</dbReference>
<keyword evidence="1" id="KW-1133">Transmembrane helix</keyword>
<dbReference type="Pfam" id="PF00122">
    <property type="entry name" value="E1-E2_ATPase"/>
    <property type="match status" value="1"/>
</dbReference>
<dbReference type="GO" id="GO:0005886">
    <property type="term" value="C:plasma membrane"/>
    <property type="evidence" value="ECO:0007669"/>
    <property type="project" value="TreeGrafter"/>
</dbReference>